<dbReference type="InterPro" id="IPR000504">
    <property type="entry name" value="RRM_dom"/>
</dbReference>
<dbReference type="InterPro" id="IPR048289">
    <property type="entry name" value="RRM2_NsCP33-like"/>
</dbReference>
<feature type="compositionally biased region" description="Low complexity" evidence="12">
    <location>
        <begin position="553"/>
        <end position="562"/>
    </location>
</feature>
<dbReference type="CDD" id="cd02395">
    <property type="entry name" value="KH-I_BBP"/>
    <property type="match status" value="1"/>
</dbReference>
<dbReference type="InterPro" id="IPR055256">
    <property type="entry name" value="KH_1_KHDC4/BBP-like"/>
</dbReference>
<dbReference type="STRING" id="1764295.A0A5B8MVH5"/>
<feature type="compositionally biased region" description="Basic and acidic residues" evidence="12">
    <location>
        <begin position="372"/>
        <end position="381"/>
    </location>
</feature>
<evidence type="ECO:0000313" key="14">
    <source>
        <dbReference type="EMBL" id="QDZ24397.1"/>
    </source>
</evidence>
<keyword evidence="15" id="KW-1185">Reference proteome</keyword>
<dbReference type="Pfam" id="PF22675">
    <property type="entry name" value="KH-I_KHDC4-BBP"/>
    <property type="match status" value="1"/>
</dbReference>
<feature type="region of interest" description="Disordered" evidence="12">
    <location>
        <begin position="462"/>
        <end position="518"/>
    </location>
</feature>
<keyword evidence="3 11" id="KW-0507">mRNA processing</keyword>
<gene>
    <name evidence="14" type="ORF">A3770_13p69150</name>
</gene>
<dbReference type="GO" id="GO:0005681">
    <property type="term" value="C:spliceosomal complex"/>
    <property type="evidence" value="ECO:0007669"/>
    <property type="project" value="UniProtKB-KW"/>
</dbReference>
<dbReference type="SMART" id="SM00360">
    <property type="entry name" value="RRM"/>
    <property type="match status" value="1"/>
</dbReference>
<dbReference type="PANTHER" id="PTHR11208:SF45">
    <property type="entry name" value="SPLICING FACTOR 1"/>
    <property type="match status" value="1"/>
</dbReference>
<evidence type="ECO:0000256" key="5">
    <source>
        <dbReference type="ARBA" id="ARBA00022771"/>
    </source>
</evidence>
<dbReference type="Pfam" id="PF00076">
    <property type="entry name" value="RRM_1"/>
    <property type="match status" value="1"/>
</dbReference>
<reference evidence="14 15" key="1">
    <citation type="submission" date="2018-07" db="EMBL/GenBank/DDBJ databases">
        <title>The complete nuclear genome of the prasinophyte Chloropicon primus (CCMP1205).</title>
        <authorList>
            <person name="Pombert J.-F."/>
            <person name="Otis C."/>
            <person name="Turmel M."/>
            <person name="Lemieux C."/>
        </authorList>
    </citation>
    <scope>NUCLEOTIDE SEQUENCE [LARGE SCALE GENOMIC DNA]</scope>
    <source>
        <strain evidence="14 15">CCMP1205</strain>
    </source>
</reference>
<feature type="compositionally biased region" description="Low complexity" evidence="12">
    <location>
        <begin position="26"/>
        <end position="38"/>
    </location>
</feature>
<comment type="subcellular location">
    <subcellularLocation>
        <location evidence="1 11">Nucleus</location>
    </subcellularLocation>
</comment>
<keyword evidence="5 11" id="KW-0863">Zinc-finger</keyword>
<evidence type="ECO:0000256" key="12">
    <source>
        <dbReference type="SAM" id="MobiDB-lite"/>
    </source>
</evidence>
<dbReference type="GO" id="GO:0048024">
    <property type="term" value="P:regulation of mRNA splicing, via spliceosome"/>
    <property type="evidence" value="ECO:0007669"/>
    <property type="project" value="TreeGrafter"/>
</dbReference>
<feature type="region of interest" description="Disordered" evidence="12">
    <location>
        <begin position="86"/>
        <end position="118"/>
    </location>
</feature>
<dbReference type="OrthoDB" id="10021397at2759"/>
<evidence type="ECO:0000256" key="10">
    <source>
        <dbReference type="PROSITE-ProRule" id="PRU00176"/>
    </source>
</evidence>
<evidence type="ECO:0000256" key="3">
    <source>
        <dbReference type="ARBA" id="ARBA00022664"/>
    </source>
</evidence>
<dbReference type="CDD" id="cd21608">
    <property type="entry name" value="RRM2_NsCP33_like"/>
    <property type="match status" value="1"/>
</dbReference>
<dbReference type="SUPFAM" id="SSF54928">
    <property type="entry name" value="RNA-binding domain, RBD"/>
    <property type="match status" value="1"/>
</dbReference>
<feature type="domain" description="RRM" evidence="13">
    <location>
        <begin position="386"/>
        <end position="464"/>
    </location>
</feature>
<dbReference type="GO" id="GO:0045131">
    <property type="term" value="F:pre-mRNA branch point binding"/>
    <property type="evidence" value="ECO:0007669"/>
    <property type="project" value="UniProtKB-UniRule"/>
</dbReference>
<dbReference type="GO" id="GO:0003729">
    <property type="term" value="F:mRNA binding"/>
    <property type="evidence" value="ECO:0007669"/>
    <property type="project" value="TreeGrafter"/>
</dbReference>
<dbReference type="GO" id="GO:0008270">
    <property type="term" value="F:zinc ion binding"/>
    <property type="evidence" value="ECO:0007669"/>
    <property type="project" value="UniProtKB-UniRule"/>
</dbReference>
<keyword evidence="7 10" id="KW-0694">RNA-binding</keyword>
<evidence type="ECO:0000256" key="8">
    <source>
        <dbReference type="ARBA" id="ARBA00023187"/>
    </source>
</evidence>
<keyword evidence="9 11" id="KW-0539">Nucleus</keyword>
<dbReference type="InterPro" id="IPR032570">
    <property type="entry name" value="SF1-HH"/>
</dbReference>
<dbReference type="PANTHER" id="PTHR11208">
    <property type="entry name" value="RNA-BINDING PROTEIN RELATED"/>
    <property type="match status" value="1"/>
</dbReference>
<dbReference type="PROSITE" id="PS50084">
    <property type="entry name" value="KH_TYPE_1"/>
    <property type="match status" value="1"/>
</dbReference>
<dbReference type="PROSITE" id="PS50102">
    <property type="entry name" value="RRM"/>
    <property type="match status" value="1"/>
</dbReference>
<feature type="compositionally biased region" description="Gly residues" evidence="12">
    <location>
        <begin position="531"/>
        <end position="552"/>
    </location>
</feature>
<dbReference type="InterPro" id="IPR047086">
    <property type="entry name" value="SF1-HH_sf"/>
</dbReference>
<feature type="region of interest" description="Disordered" evidence="12">
    <location>
        <begin position="331"/>
        <end position="382"/>
    </location>
</feature>
<evidence type="ECO:0000256" key="2">
    <source>
        <dbReference type="ARBA" id="ARBA00010382"/>
    </source>
</evidence>
<dbReference type="AlphaFoldDB" id="A0A5B8MVH5"/>
<dbReference type="GO" id="GO:0000398">
    <property type="term" value="P:mRNA splicing, via spliceosome"/>
    <property type="evidence" value="ECO:0007669"/>
    <property type="project" value="UniProtKB-UniRule"/>
</dbReference>
<dbReference type="FunFam" id="3.30.1370.10:FF:000047">
    <property type="entry name" value="splicing factor-like protein 1"/>
    <property type="match status" value="1"/>
</dbReference>
<proteinExistence type="inferred from homology"/>
<feature type="compositionally biased region" description="Pro residues" evidence="12">
    <location>
        <begin position="569"/>
        <end position="578"/>
    </location>
</feature>
<dbReference type="SUPFAM" id="SSF54791">
    <property type="entry name" value="Eukaryotic type KH-domain (KH-domain type I)"/>
    <property type="match status" value="1"/>
</dbReference>
<dbReference type="Gene3D" id="3.30.70.330">
    <property type="match status" value="1"/>
</dbReference>
<feature type="compositionally biased region" description="Gly residues" evidence="12">
    <location>
        <begin position="352"/>
        <end position="371"/>
    </location>
</feature>
<dbReference type="InterPro" id="IPR035979">
    <property type="entry name" value="RBD_domain_sf"/>
</dbReference>
<evidence type="ECO:0000259" key="13">
    <source>
        <dbReference type="PROSITE" id="PS50102"/>
    </source>
</evidence>
<accession>A0A5B8MVH5</accession>
<feature type="compositionally biased region" description="Pro residues" evidence="12">
    <location>
        <begin position="585"/>
        <end position="601"/>
    </location>
</feature>
<dbReference type="InterPro" id="IPR004087">
    <property type="entry name" value="KH_dom"/>
</dbReference>
<dbReference type="SMART" id="SM00322">
    <property type="entry name" value="KH"/>
    <property type="match status" value="1"/>
</dbReference>
<dbReference type="Proteomes" id="UP000316726">
    <property type="component" value="Chromosome 13"/>
</dbReference>
<protein>
    <recommendedName>
        <fullName evidence="11">Branchpoint-bridging protein</fullName>
    </recommendedName>
</protein>
<feature type="region of interest" description="Disordered" evidence="12">
    <location>
        <begin position="1"/>
        <end position="44"/>
    </location>
</feature>
<evidence type="ECO:0000256" key="11">
    <source>
        <dbReference type="RuleBase" id="RU367126"/>
    </source>
</evidence>
<sequence>MGSSEGPRWDSGGGERRGRKRKSRWAPADAGPPATAVATGGGKQVVIPPSLAGIIQQNTRALVVPGAGYDEGALLNERLDEVNKRLNSNDFADRRPASERSPSPPPEYDASGKRTNTREERIKQGLLKERQDLIGKLVQSSNFKPPSDYRREKLSKKLFVPTREYPGYNFIGLIIGPRGNTQKRMERETGAKIALRGKGSVKEGRTNQNALQGRHDPTENEELHVVVTCDNQEGLDKAVAMVEQLLVPVDESRNQHKRMQLRELAELNGTLRSEDFWQKRREEEAATDVYKLSDQVKAQVDDLYKKDVARFTGEDPSKLDNEYQNFLDEVGGRTQERPKPSSGNPNLTPLGRGRGMGGGGGGGPGPGLGYRGGDRGPGGEREIDESNLYVGYIPRSMREPDLHSLFETYGGVQEAKIITDKVTGESRGFGFVKFGDKEAAKAAVENLDGYQIDGRRLAVRVAGQKGPPPRSSRPPPQQFNRGGPEPRGRGQFMRPQHGGMYQQQGPMHGGHPAEQHLPSGAAEYNHQMGAPAGGYYGQGGYYDQGGMGGMGMGYQDQGWQGYPADPGSMAPPPPPPPPPEEEDAPPPPPPAQQQAPPPPPTAEKMEDEYAKFMNDIG</sequence>
<dbReference type="Pfam" id="PF16275">
    <property type="entry name" value="SF1-HH"/>
    <property type="match status" value="1"/>
</dbReference>
<keyword evidence="4 11" id="KW-0479">Metal-binding</keyword>
<evidence type="ECO:0000313" key="15">
    <source>
        <dbReference type="Proteomes" id="UP000316726"/>
    </source>
</evidence>
<dbReference type="EMBL" id="CP031046">
    <property type="protein sequence ID" value="QDZ24397.1"/>
    <property type="molecule type" value="Genomic_DNA"/>
</dbReference>
<organism evidence="14 15">
    <name type="scientific">Chloropicon primus</name>
    <dbReference type="NCBI Taxonomy" id="1764295"/>
    <lineage>
        <taxon>Eukaryota</taxon>
        <taxon>Viridiplantae</taxon>
        <taxon>Chlorophyta</taxon>
        <taxon>Chloropicophyceae</taxon>
        <taxon>Chloropicales</taxon>
        <taxon>Chloropicaceae</taxon>
        <taxon>Chloropicon</taxon>
    </lineage>
</organism>
<evidence type="ECO:0000256" key="7">
    <source>
        <dbReference type="ARBA" id="ARBA00022884"/>
    </source>
</evidence>
<comment type="similarity">
    <text evidence="2 11">Belongs to the BBP/SF1 family.</text>
</comment>
<dbReference type="Gene3D" id="6.10.140.1790">
    <property type="match status" value="1"/>
</dbReference>
<feature type="region of interest" description="Disordered" evidence="12">
    <location>
        <begin position="530"/>
        <end position="617"/>
    </location>
</feature>
<dbReference type="InterPro" id="IPR045071">
    <property type="entry name" value="BBP-like"/>
</dbReference>
<evidence type="ECO:0000256" key="6">
    <source>
        <dbReference type="ARBA" id="ARBA00022833"/>
    </source>
</evidence>
<dbReference type="InterPro" id="IPR036612">
    <property type="entry name" value="KH_dom_type_1_sf"/>
</dbReference>
<keyword evidence="8 11" id="KW-0508">mRNA splicing</keyword>
<keyword evidence="11" id="KW-0747">Spliceosome</keyword>
<feature type="compositionally biased region" description="Pro residues" evidence="12">
    <location>
        <begin position="466"/>
        <end position="477"/>
    </location>
</feature>
<keyword evidence="6 11" id="KW-0862">Zinc</keyword>
<comment type="function">
    <text evidence="11">Necessary for the splicing of pre-mRNA. Has a role in the recognition of the branch site (5'-UACUAAC-3'), the pyrimidine tract and the 3'-splice site at the 3'-end of introns.</text>
</comment>
<dbReference type="Gene3D" id="3.30.1370.10">
    <property type="entry name" value="K Homology domain, type 1"/>
    <property type="match status" value="1"/>
</dbReference>
<evidence type="ECO:0000256" key="4">
    <source>
        <dbReference type="ARBA" id="ARBA00022723"/>
    </source>
</evidence>
<evidence type="ECO:0000256" key="9">
    <source>
        <dbReference type="ARBA" id="ARBA00023242"/>
    </source>
</evidence>
<evidence type="ECO:0000256" key="1">
    <source>
        <dbReference type="ARBA" id="ARBA00004123"/>
    </source>
</evidence>
<feature type="region of interest" description="Disordered" evidence="12">
    <location>
        <begin position="195"/>
        <end position="218"/>
    </location>
</feature>
<name>A0A5B8MVH5_9CHLO</name>
<dbReference type="InterPro" id="IPR012677">
    <property type="entry name" value="Nucleotide-bd_a/b_plait_sf"/>
</dbReference>